<dbReference type="Proteomes" id="UP000002516">
    <property type="component" value="Chromosome"/>
</dbReference>
<accession>Q87AM0</accession>
<proteinExistence type="predicted"/>
<evidence type="ECO:0000313" key="2">
    <source>
        <dbReference type="Proteomes" id="UP000002516"/>
    </source>
</evidence>
<reference evidence="1 2" key="1">
    <citation type="journal article" date="2003" name="J. Bacteriol.">
        <title>Comparative analyses of the complete genome sequences of Pierce's disease and citrus variegated chlorosis strains of Xylella fastidiosa.</title>
        <authorList>
            <person name="Van Sluys M.A."/>
            <person name="de Oliveira M.C."/>
            <person name="Monteiro-Vitorello C.B."/>
            <person name="Miyaki C.Y."/>
            <person name="Furlan L.R."/>
            <person name="Camargo L.E."/>
            <person name="da Silva A.C."/>
            <person name="Moon D.H."/>
            <person name="Takita M.A."/>
            <person name="Lemos E.G."/>
            <person name="Machado M.A."/>
            <person name="Ferro M.I."/>
            <person name="da Silva F.R."/>
            <person name="Goldman M.H."/>
            <person name="Goldman G.H."/>
            <person name="Lemos M.V."/>
            <person name="El-Dorry H."/>
            <person name="Tsai S.M."/>
            <person name="Carrer H."/>
            <person name="Carraro D.M."/>
            <person name="de Oliveira R.C."/>
            <person name="Nunes L.R."/>
            <person name="Siqueira W.J."/>
            <person name="Coutinho L.L."/>
            <person name="Kimura E.T."/>
            <person name="Ferro E.S."/>
            <person name="Harakava R."/>
            <person name="Kuramae E.E."/>
            <person name="Marino C.L."/>
            <person name="Giglioti E."/>
            <person name="Abreu I.L."/>
            <person name="Alves L.M."/>
            <person name="do Amaral A.M."/>
            <person name="Baia G.S."/>
            <person name="Blanco S.R."/>
            <person name="Brito M.S."/>
            <person name="Cannavan F.S."/>
            <person name="Celestino A.V."/>
            <person name="da Cunha A.F."/>
            <person name="Fenille R.C."/>
            <person name="Ferro J.A."/>
            <person name="Formighieri E.F."/>
            <person name="Kishi L.T."/>
            <person name="Leoni S.G."/>
            <person name="Oliveira A.R."/>
            <person name="Rosa V.E.Jr."/>
            <person name="Sassaki F.T."/>
            <person name="Sena J.A."/>
            <person name="de Souza A.A."/>
            <person name="Truffi D."/>
            <person name="Tsukumo F."/>
            <person name="Yanai G.M."/>
            <person name="Zaros L.G."/>
            <person name="Civerolo E.L."/>
            <person name="Simpson A.J."/>
            <person name="Almeida N.F.Jr."/>
            <person name="Setubal J.C."/>
            <person name="Kitajima J.P."/>
        </authorList>
    </citation>
    <scope>NUCLEOTIDE SEQUENCE [LARGE SCALE GENOMIC DNA]</scope>
    <source>
        <strain evidence="2">Temecula1 / ATCC 700964</strain>
    </source>
</reference>
<gene>
    <name evidence="1" type="ordered locus">PD_1803</name>
</gene>
<dbReference type="KEGG" id="xft:PD_1803"/>
<dbReference type="EMBL" id="AE009442">
    <property type="protein sequence ID" value="AAO29637.1"/>
    <property type="molecule type" value="Genomic_DNA"/>
</dbReference>
<dbReference type="HOGENOM" id="CLU_2249063_0_0_6"/>
<keyword evidence="2" id="KW-1185">Reference proteome</keyword>
<evidence type="ECO:0000313" key="1">
    <source>
        <dbReference type="EMBL" id="AAO29637.1"/>
    </source>
</evidence>
<dbReference type="AlphaFoldDB" id="Q87AM0"/>
<protein>
    <submittedName>
        <fullName evidence="1">Uncharacterized protein</fullName>
    </submittedName>
</protein>
<organism evidence="1 2">
    <name type="scientific">Xylella fastidiosa (strain Temecula1 / ATCC 700964)</name>
    <dbReference type="NCBI Taxonomy" id="183190"/>
    <lineage>
        <taxon>Bacteria</taxon>
        <taxon>Pseudomonadati</taxon>
        <taxon>Pseudomonadota</taxon>
        <taxon>Gammaproteobacteria</taxon>
        <taxon>Lysobacterales</taxon>
        <taxon>Lysobacteraceae</taxon>
        <taxon>Xylella</taxon>
    </lineage>
</organism>
<sequence length="104" mass="11646">MLGVLCRRRRRFTCGHQTLGQFVQRGCLLFQMGEESRWQIVHIMSPNLISTAKSKFQANLFGGPYQLVFAMSAVFLDAATCPHSSIGICSHAWWGGQKTKKNIG</sequence>
<name>Q87AM0_XYLFT</name>